<gene>
    <name evidence="5" type="ORF">V144x_40800</name>
</gene>
<evidence type="ECO:0000256" key="3">
    <source>
        <dbReference type="ARBA" id="ARBA00061607"/>
    </source>
</evidence>
<reference evidence="5 6" key="1">
    <citation type="submission" date="2019-03" db="EMBL/GenBank/DDBJ databases">
        <title>Deep-cultivation of Planctomycetes and their phenomic and genomic characterization uncovers novel biology.</title>
        <authorList>
            <person name="Wiegand S."/>
            <person name="Jogler M."/>
            <person name="Boedeker C."/>
            <person name="Pinto D."/>
            <person name="Vollmers J."/>
            <person name="Rivas-Marin E."/>
            <person name="Kohn T."/>
            <person name="Peeters S.H."/>
            <person name="Heuer A."/>
            <person name="Rast P."/>
            <person name="Oberbeckmann S."/>
            <person name="Bunk B."/>
            <person name="Jeske O."/>
            <person name="Meyerdierks A."/>
            <person name="Storesund J.E."/>
            <person name="Kallscheuer N."/>
            <person name="Luecker S."/>
            <person name="Lage O.M."/>
            <person name="Pohl T."/>
            <person name="Merkel B.J."/>
            <person name="Hornburger P."/>
            <person name="Mueller R.-W."/>
            <person name="Bruemmer F."/>
            <person name="Labrenz M."/>
            <person name="Spormann A.M."/>
            <person name="Op den Camp H."/>
            <person name="Overmann J."/>
            <person name="Amann R."/>
            <person name="Jetten M.S.M."/>
            <person name="Mascher T."/>
            <person name="Medema M.H."/>
            <person name="Devos D.P."/>
            <person name="Kaster A.-K."/>
            <person name="Ovreas L."/>
            <person name="Rohde M."/>
            <person name="Galperin M.Y."/>
            <person name="Jogler C."/>
        </authorList>
    </citation>
    <scope>NUCLEOTIDE SEQUENCE [LARGE SCALE GENOMIC DNA]</scope>
    <source>
        <strain evidence="5 6">V144</strain>
    </source>
</reference>
<protein>
    <submittedName>
        <fullName evidence="5">ATPase family associated with various cellular activities (AAA)</fullName>
    </submittedName>
</protein>
<dbReference type="PANTHER" id="PTHR42759:SF1">
    <property type="entry name" value="MAGNESIUM-CHELATASE SUBUNIT CHLD"/>
    <property type="match status" value="1"/>
</dbReference>
<dbReference type="Pfam" id="PF07726">
    <property type="entry name" value="AAA_3"/>
    <property type="match status" value="1"/>
</dbReference>
<sequence>MTSPSTTNNNQSEIKNQIKLLTKEIETHSEPFRRIVGQVNQVLVGQEKLVHRMLIGLLTRGHLLIEGVPGLAKTTAVASLAKAINTDFQRLQFTPDLLPADLIGTQVYRPQDQSFVVQKGPIFSNLILADEINRAPAKVQSALLEAMQERQVTIGGETFPLEEPFLIMATQNPVEQEGTYPLPEAQSDRFMLKVVVDYPNRDEELQILRRMSKTTTNDEIDAVTSPAEIIHARKLIDEIYVDSKVENYIVDLVMATRNPAAYGLNLDGLIQFGGSPRATINLTLASKANAFLAGRGYVKPEDVKEIALDVLRHRVMITYEAEAEDRASESIVSEILAHIPTP</sequence>
<evidence type="ECO:0000313" key="6">
    <source>
        <dbReference type="Proteomes" id="UP000318704"/>
    </source>
</evidence>
<feature type="domain" description="AAA+ ATPase" evidence="4">
    <location>
        <begin position="59"/>
        <end position="200"/>
    </location>
</feature>
<dbReference type="InterPro" id="IPR041628">
    <property type="entry name" value="ChlI/MoxR_AAA_lid"/>
</dbReference>
<organism evidence="5 6">
    <name type="scientific">Gimesia aquarii</name>
    <dbReference type="NCBI Taxonomy" id="2527964"/>
    <lineage>
        <taxon>Bacteria</taxon>
        <taxon>Pseudomonadati</taxon>
        <taxon>Planctomycetota</taxon>
        <taxon>Planctomycetia</taxon>
        <taxon>Planctomycetales</taxon>
        <taxon>Planctomycetaceae</taxon>
        <taxon>Gimesia</taxon>
    </lineage>
</organism>
<dbReference type="Gene3D" id="3.40.50.300">
    <property type="entry name" value="P-loop containing nucleotide triphosphate hydrolases"/>
    <property type="match status" value="1"/>
</dbReference>
<dbReference type="EMBL" id="CP037920">
    <property type="protein sequence ID" value="QDT98573.1"/>
    <property type="molecule type" value="Genomic_DNA"/>
</dbReference>
<dbReference type="PANTHER" id="PTHR42759">
    <property type="entry name" value="MOXR FAMILY PROTEIN"/>
    <property type="match status" value="1"/>
</dbReference>
<dbReference type="Gene3D" id="1.10.8.80">
    <property type="entry name" value="Magnesium chelatase subunit I, C-Terminal domain"/>
    <property type="match status" value="1"/>
</dbReference>
<dbReference type="RefSeq" id="WP_197998534.1">
    <property type="nucleotide sequence ID" value="NZ_CP037920.1"/>
</dbReference>
<evidence type="ECO:0000256" key="1">
    <source>
        <dbReference type="ARBA" id="ARBA00022741"/>
    </source>
</evidence>
<dbReference type="InterPro" id="IPR027417">
    <property type="entry name" value="P-loop_NTPase"/>
</dbReference>
<name>A0A517VZY7_9PLAN</name>
<evidence type="ECO:0000259" key="4">
    <source>
        <dbReference type="SMART" id="SM00382"/>
    </source>
</evidence>
<dbReference type="KEGG" id="gaw:V144x_40800"/>
<dbReference type="PIRSF" id="PIRSF002849">
    <property type="entry name" value="AAA_ATPase_chaperone_MoxR_prd"/>
    <property type="match status" value="1"/>
</dbReference>
<dbReference type="AlphaFoldDB" id="A0A517VZY7"/>
<dbReference type="SMART" id="SM00382">
    <property type="entry name" value="AAA"/>
    <property type="match status" value="1"/>
</dbReference>
<comment type="similarity">
    <text evidence="3">Belongs to the MoxR family.</text>
</comment>
<dbReference type="SUPFAM" id="SSF52540">
    <property type="entry name" value="P-loop containing nucleoside triphosphate hydrolases"/>
    <property type="match status" value="1"/>
</dbReference>
<proteinExistence type="inferred from homology"/>
<dbReference type="InterPro" id="IPR011703">
    <property type="entry name" value="ATPase_AAA-3"/>
</dbReference>
<dbReference type="CDD" id="cd00009">
    <property type="entry name" value="AAA"/>
    <property type="match status" value="1"/>
</dbReference>
<evidence type="ECO:0000256" key="2">
    <source>
        <dbReference type="ARBA" id="ARBA00022840"/>
    </source>
</evidence>
<dbReference type="InterPro" id="IPR003593">
    <property type="entry name" value="AAA+_ATPase"/>
</dbReference>
<accession>A0A517VZY7</accession>
<dbReference type="Proteomes" id="UP000318704">
    <property type="component" value="Chromosome"/>
</dbReference>
<evidence type="ECO:0000313" key="5">
    <source>
        <dbReference type="EMBL" id="QDT98573.1"/>
    </source>
</evidence>
<keyword evidence="1" id="KW-0547">Nucleotide-binding</keyword>
<dbReference type="FunFam" id="3.40.50.300:FF:000640">
    <property type="entry name" value="MoxR family ATPase"/>
    <property type="match status" value="1"/>
</dbReference>
<dbReference type="GO" id="GO:0005524">
    <property type="term" value="F:ATP binding"/>
    <property type="evidence" value="ECO:0007669"/>
    <property type="project" value="UniProtKB-KW"/>
</dbReference>
<keyword evidence="2" id="KW-0067">ATP-binding</keyword>
<dbReference type="GO" id="GO:0016887">
    <property type="term" value="F:ATP hydrolysis activity"/>
    <property type="evidence" value="ECO:0007669"/>
    <property type="project" value="InterPro"/>
</dbReference>
<dbReference type="Pfam" id="PF17863">
    <property type="entry name" value="AAA_lid_2"/>
    <property type="match status" value="1"/>
</dbReference>
<dbReference type="InterPro" id="IPR050764">
    <property type="entry name" value="CbbQ/NirQ/NorQ/GpvN"/>
</dbReference>